<keyword evidence="2" id="KW-1185">Reference proteome</keyword>
<accession>A0ABT1KYZ0</accession>
<evidence type="ECO:0000313" key="2">
    <source>
        <dbReference type="Proteomes" id="UP001204524"/>
    </source>
</evidence>
<comment type="caution">
    <text evidence="1">The sequence shown here is derived from an EMBL/GenBank/DDBJ whole genome shotgun (WGS) entry which is preliminary data.</text>
</comment>
<evidence type="ECO:0000313" key="1">
    <source>
        <dbReference type="EMBL" id="MCP3422983.1"/>
    </source>
</evidence>
<dbReference type="Proteomes" id="UP001204524">
    <property type="component" value="Unassembled WGS sequence"/>
</dbReference>
<sequence length="75" mass="8545">MTEHPMYIRKQDVPAVFGLSERQLKRWSYEGRLNRFYPGGPTGPCFFKTADLEALMERSMVPVGKKAGRAPKRAS</sequence>
<reference evidence="1 2" key="1">
    <citation type="submission" date="2022-06" db="EMBL/GenBank/DDBJ databases">
        <authorList>
            <person name="So Y."/>
        </authorList>
    </citation>
    <scope>NUCLEOTIDE SEQUENCE [LARGE SCALE GENOMIC DNA]</scope>
    <source>
        <strain evidence="1 2">STR3</strain>
    </source>
</reference>
<proteinExistence type="predicted"/>
<dbReference type="InterPro" id="IPR009061">
    <property type="entry name" value="DNA-bd_dom_put_sf"/>
</dbReference>
<evidence type="ECO:0008006" key="3">
    <source>
        <dbReference type="Google" id="ProtNLM"/>
    </source>
</evidence>
<name>A0ABT1KYZ0_9ACTN</name>
<dbReference type="SUPFAM" id="SSF46955">
    <property type="entry name" value="Putative DNA-binding domain"/>
    <property type="match status" value="1"/>
</dbReference>
<gene>
    <name evidence="1" type="ORF">NCI01_14355</name>
</gene>
<dbReference type="RefSeq" id="WP_254182181.1">
    <property type="nucleotide sequence ID" value="NZ_JANARS010000006.1"/>
</dbReference>
<dbReference type="EMBL" id="JANARS010000006">
    <property type="protein sequence ID" value="MCP3422983.1"/>
    <property type="molecule type" value="Genomic_DNA"/>
</dbReference>
<protein>
    <recommendedName>
        <fullName evidence="3">DNA-binding protein</fullName>
    </recommendedName>
</protein>
<organism evidence="1 2">
    <name type="scientific">Nocardioides pinisoli</name>
    <dbReference type="NCBI Taxonomy" id="2950279"/>
    <lineage>
        <taxon>Bacteria</taxon>
        <taxon>Bacillati</taxon>
        <taxon>Actinomycetota</taxon>
        <taxon>Actinomycetes</taxon>
        <taxon>Propionibacteriales</taxon>
        <taxon>Nocardioidaceae</taxon>
        <taxon>Nocardioides</taxon>
    </lineage>
</organism>